<dbReference type="Gene3D" id="1.10.1200.10">
    <property type="entry name" value="ACP-like"/>
    <property type="match status" value="1"/>
</dbReference>
<keyword evidence="3" id="KW-1185">Reference proteome</keyword>
<accession>A0A2A2CZF5</accession>
<feature type="domain" description="Carrier" evidence="1">
    <location>
        <begin position="4"/>
        <end position="82"/>
    </location>
</feature>
<organism evidence="2 3">
    <name type="scientific">Streptomyces albireticuli</name>
    <dbReference type="NCBI Taxonomy" id="1940"/>
    <lineage>
        <taxon>Bacteria</taxon>
        <taxon>Bacillati</taxon>
        <taxon>Actinomycetota</taxon>
        <taxon>Actinomycetes</taxon>
        <taxon>Kitasatosporales</taxon>
        <taxon>Streptomycetaceae</taxon>
        <taxon>Streptomyces</taxon>
    </lineage>
</organism>
<gene>
    <name evidence="2" type="ORF">CK936_29055</name>
</gene>
<dbReference type="Proteomes" id="UP000218944">
    <property type="component" value="Unassembled WGS sequence"/>
</dbReference>
<dbReference type="InterPro" id="IPR009081">
    <property type="entry name" value="PP-bd_ACP"/>
</dbReference>
<comment type="caution">
    <text evidence="2">The sequence shown here is derived from an EMBL/GenBank/DDBJ whole genome shotgun (WGS) entry which is preliminary data.</text>
</comment>
<protein>
    <submittedName>
        <fullName evidence="2">Acyl carrier protein</fullName>
    </submittedName>
</protein>
<dbReference type="EMBL" id="NSJV01000558">
    <property type="protein sequence ID" value="PAU45573.1"/>
    <property type="molecule type" value="Genomic_DNA"/>
</dbReference>
<evidence type="ECO:0000313" key="3">
    <source>
        <dbReference type="Proteomes" id="UP000218944"/>
    </source>
</evidence>
<name>A0A2A2CZF5_9ACTN</name>
<evidence type="ECO:0000313" key="2">
    <source>
        <dbReference type="EMBL" id="PAU45573.1"/>
    </source>
</evidence>
<dbReference type="Pfam" id="PF00550">
    <property type="entry name" value="PP-binding"/>
    <property type="match status" value="1"/>
</dbReference>
<dbReference type="PROSITE" id="PS50075">
    <property type="entry name" value="CARRIER"/>
    <property type="match status" value="1"/>
</dbReference>
<reference evidence="2 3" key="1">
    <citation type="submission" date="2017-08" db="EMBL/GenBank/DDBJ databases">
        <title>Genome sequence of Streptomyces albireticuli NRRL B-1670.</title>
        <authorList>
            <person name="Graham D.E."/>
            <person name="Mahan K.M."/>
            <person name="Klingeman D.M."/>
            <person name="Hettich R.L."/>
            <person name="Parry R.J."/>
            <person name="Spain J.C."/>
        </authorList>
    </citation>
    <scope>NUCLEOTIDE SEQUENCE [LARGE SCALE GENOMIC DNA]</scope>
    <source>
        <strain evidence="2 3">NRRL B-1670</strain>
    </source>
</reference>
<dbReference type="AlphaFoldDB" id="A0A2A2CZF5"/>
<dbReference type="SUPFAM" id="SSF47336">
    <property type="entry name" value="ACP-like"/>
    <property type="match status" value="1"/>
</dbReference>
<evidence type="ECO:0000259" key="1">
    <source>
        <dbReference type="PROSITE" id="PS50075"/>
    </source>
</evidence>
<sequence>MDQVALPENFIALLTDHLRIPVPADGLSAATTLESLDIDSLALMELVVAAEDVLGIVLPDSALDLSPAATLGEAAKVFDEAT</sequence>
<dbReference type="InterPro" id="IPR036736">
    <property type="entry name" value="ACP-like_sf"/>
</dbReference>
<proteinExistence type="predicted"/>